<dbReference type="InterPro" id="IPR027417">
    <property type="entry name" value="P-loop_NTPase"/>
</dbReference>
<protein>
    <submittedName>
        <fullName evidence="8">ABC transporter ATP-binding protein</fullName>
    </submittedName>
    <submittedName>
        <fullName evidence="7">ABC-type multidrug transport system, ATPase component</fullName>
    </submittedName>
</protein>
<feature type="domain" description="ABC transporter" evidence="6">
    <location>
        <begin position="17"/>
        <end position="246"/>
    </location>
</feature>
<dbReference type="SUPFAM" id="SSF52540">
    <property type="entry name" value="P-loop containing nucleoside triphosphate hydrolases"/>
    <property type="match status" value="1"/>
</dbReference>
<dbReference type="GO" id="GO:0046677">
    <property type="term" value="P:response to antibiotic"/>
    <property type="evidence" value="ECO:0007669"/>
    <property type="project" value="UniProtKB-KW"/>
</dbReference>
<keyword evidence="5" id="KW-0046">Antibiotic resistance</keyword>
<dbReference type="RefSeq" id="WP_082740143.1">
    <property type="nucleotide sequence ID" value="NZ_FUKP01000006.1"/>
</dbReference>
<reference evidence="7 9" key="1">
    <citation type="submission" date="2017-02" db="EMBL/GenBank/DDBJ databases">
        <authorList>
            <person name="Peterson S.W."/>
        </authorList>
    </citation>
    <scope>NUCLEOTIDE SEQUENCE [LARGE SCALE GENOMIC DNA]</scope>
    <source>
        <strain evidence="7 9">2B3F</strain>
    </source>
</reference>
<dbReference type="PANTHER" id="PTHR42711">
    <property type="entry name" value="ABC TRANSPORTER ATP-BINDING PROTEIN"/>
    <property type="match status" value="1"/>
</dbReference>
<dbReference type="Pfam" id="PF00005">
    <property type="entry name" value="ABC_tran"/>
    <property type="match status" value="1"/>
</dbReference>
<dbReference type="Proteomes" id="UP000196230">
    <property type="component" value="Unassembled WGS sequence"/>
</dbReference>
<dbReference type="GO" id="GO:0005886">
    <property type="term" value="C:plasma membrane"/>
    <property type="evidence" value="ECO:0007669"/>
    <property type="project" value="UniProtKB-SubCell"/>
</dbReference>
<dbReference type="Gene3D" id="3.40.50.300">
    <property type="entry name" value="P-loop containing nucleotide triphosphate hydrolases"/>
    <property type="match status" value="1"/>
</dbReference>
<dbReference type="Proteomes" id="UP000297477">
    <property type="component" value="Unassembled WGS sequence"/>
</dbReference>
<evidence type="ECO:0000256" key="2">
    <source>
        <dbReference type="ARBA" id="ARBA00022448"/>
    </source>
</evidence>
<dbReference type="GO" id="GO:0005524">
    <property type="term" value="F:ATP binding"/>
    <property type="evidence" value="ECO:0007669"/>
    <property type="project" value="UniProtKB-KW"/>
</dbReference>
<dbReference type="InterPro" id="IPR017871">
    <property type="entry name" value="ABC_transporter-like_CS"/>
</dbReference>
<dbReference type="GO" id="GO:0016887">
    <property type="term" value="F:ATP hydrolysis activity"/>
    <property type="evidence" value="ECO:0007669"/>
    <property type="project" value="InterPro"/>
</dbReference>
<evidence type="ECO:0000313" key="10">
    <source>
        <dbReference type="Proteomes" id="UP000297477"/>
    </source>
</evidence>
<evidence type="ECO:0000259" key="6">
    <source>
        <dbReference type="PROSITE" id="PS50893"/>
    </source>
</evidence>
<evidence type="ECO:0000313" key="7">
    <source>
        <dbReference type="EMBL" id="SJN16275.1"/>
    </source>
</evidence>
<keyword evidence="2" id="KW-0813">Transport</keyword>
<dbReference type="InterPro" id="IPR003439">
    <property type="entry name" value="ABC_transporter-like_ATP-bd"/>
</dbReference>
<comment type="subcellular location">
    <subcellularLocation>
        <location evidence="1">Cell membrane</location>
        <topology evidence="1">Peripheral membrane protein</topology>
    </subcellularLocation>
</comment>
<dbReference type="SMART" id="SM00382">
    <property type="entry name" value="AAA"/>
    <property type="match status" value="1"/>
</dbReference>
<evidence type="ECO:0000256" key="5">
    <source>
        <dbReference type="ARBA" id="ARBA00023251"/>
    </source>
</evidence>
<sequence length="320" mass="34409">MPSVALTSDVPSAEPALRLHDVQRTLGRGRRRTAVLHGVDLTARRGTVTVLLGPNGAGKSTTLAICHGTDRPDGGTVRVFGRDPWRAGADLRARVGVMWQDGGLPPSLSARRFVEHVGRLHRDPIPARDLFERLDLTSCADRGIRRLSGGQRQRVALAAALIGRPDLLFLDEPTAGLDPQTRPLVLDVVREQTERGAAVVLTTHLLDDAERLADDVAILADGRIVRRGTLAELTRIGAGDVVDVDFGDADPRTVAAWAEDPHAAVQVRLGQDGTTARVVGVDSPAAMAAVAAGWASHDLFPRRWDRASQRLEAVLEEVSR</sequence>
<dbReference type="AlphaFoldDB" id="A0A1R4I8U8"/>
<evidence type="ECO:0000256" key="3">
    <source>
        <dbReference type="ARBA" id="ARBA00022741"/>
    </source>
</evidence>
<keyword evidence="10" id="KW-1185">Reference proteome</keyword>
<dbReference type="PROSITE" id="PS00211">
    <property type="entry name" value="ABC_TRANSPORTER_1"/>
    <property type="match status" value="1"/>
</dbReference>
<dbReference type="OrthoDB" id="9804819at2"/>
<keyword evidence="3" id="KW-0547">Nucleotide-binding</keyword>
<dbReference type="PANTHER" id="PTHR42711:SF16">
    <property type="entry name" value="ABC TRANSPORTER ATP-BINDING PROTEIN"/>
    <property type="match status" value="1"/>
</dbReference>
<name>A0A1R4I8U8_9MICC</name>
<organism evidence="7 9">
    <name type="scientific">Micrococcus lylae</name>
    <dbReference type="NCBI Taxonomy" id="1273"/>
    <lineage>
        <taxon>Bacteria</taxon>
        <taxon>Bacillati</taxon>
        <taxon>Actinomycetota</taxon>
        <taxon>Actinomycetes</taxon>
        <taxon>Micrococcales</taxon>
        <taxon>Micrococcaceae</taxon>
        <taxon>Micrococcus</taxon>
    </lineage>
</organism>
<evidence type="ECO:0000256" key="1">
    <source>
        <dbReference type="ARBA" id="ARBA00004202"/>
    </source>
</evidence>
<keyword evidence="4 8" id="KW-0067">ATP-binding</keyword>
<proteinExistence type="predicted"/>
<dbReference type="InterPro" id="IPR003593">
    <property type="entry name" value="AAA+_ATPase"/>
</dbReference>
<evidence type="ECO:0000313" key="9">
    <source>
        <dbReference type="Proteomes" id="UP000196230"/>
    </source>
</evidence>
<gene>
    <name evidence="8" type="ORF">E4A49_02195</name>
    <name evidence="7" type="ORF">FM125_00825</name>
</gene>
<dbReference type="EMBL" id="SPKT01000003">
    <property type="protein sequence ID" value="TFI00818.1"/>
    <property type="molecule type" value="Genomic_DNA"/>
</dbReference>
<accession>A0A1R4I8U8</accession>
<dbReference type="EMBL" id="FUKP01000006">
    <property type="protein sequence ID" value="SJN16275.1"/>
    <property type="molecule type" value="Genomic_DNA"/>
</dbReference>
<dbReference type="CDD" id="cd03230">
    <property type="entry name" value="ABC_DR_subfamily_A"/>
    <property type="match status" value="1"/>
</dbReference>
<reference evidence="8 10" key="2">
    <citation type="submission" date="2019-03" db="EMBL/GenBank/DDBJ databases">
        <title>Reclassification of Micrococcus aloeverae and Micrococcus yunnanensis as later heterotypic synonyms of Micrococcus luteus.</title>
        <authorList>
            <person name="Huang C.-H."/>
        </authorList>
    </citation>
    <scope>NUCLEOTIDE SEQUENCE [LARGE SCALE GENOMIC DNA]</scope>
    <source>
        <strain evidence="8 10">BCRC 12151</strain>
    </source>
</reference>
<dbReference type="PROSITE" id="PS50893">
    <property type="entry name" value="ABC_TRANSPORTER_2"/>
    <property type="match status" value="1"/>
</dbReference>
<evidence type="ECO:0000256" key="4">
    <source>
        <dbReference type="ARBA" id="ARBA00022840"/>
    </source>
</evidence>
<evidence type="ECO:0000313" key="8">
    <source>
        <dbReference type="EMBL" id="TFI00818.1"/>
    </source>
</evidence>
<dbReference type="InterPro" id="IPR050763">
    <property type="entry name" value="ABC_transporter_ATP-binding"/>
</dbReference>